<dbReference type="AlphaFoldDB" id="A0A5C3MEJ4"/>
<dbReference type="Proteomes" id="UP000308652">
    <property type="component" value="Unassembled WGS sequence"/>
</dbReference>
<name>A0A5C3MEJ4_9AGAR</name>
<protein>
    <submittedName>
        <fullName evidence="2">Uncharacterized protein</fullName>
    </submittedName>
</protein>
<accession>A0A5C3MEJ4</accession>
<evidence type="ECO:0000313" key="2">
    <source>
        <dbReference type="EMBL" id="TFK43327.1"/>
    </source>
</evidence>
<sequence>MKIRLYKPRCKTYKSEWPQHLHTSTIQVEGLSSLARVRDFMLHFQTEFDGRACWEGEPSPCCLTGNKNADRKWVMLILVSLGYNNALQILYGPYYPASIGSTLVQGALTGIHAQPQGNNHQGWYLDGLYCASFGRVLSKLLVICYVHYFGLDKPGEQNNPSKHTMASDLGKSSSGAD</sequence>
<dbReference type="EMBL" id="ML213591">
    <property type="protein sequence ID" value="TFK43327.1"/>
    <property type="molecule type" value="Genomic_DNA"/>
</dbReference>
<evidence type="ECO:0000256" key="1">
    <source>
        <dbReference type="SAM" id="MobiDB-lite"/>
    </source>
</evidence>
<feature type="region of interest" description="Disordered" evidence="1">
    <location>
        <begin position="157"/>
        <end position="177"/>
    </location>
</feature>
<proteinExistence type="predicted"/>
<gene>
    <name evidence="2" type="ORF">BDQ12DRAFT_709132</name>
</gene>
<reference evidence="2 3" key="1">
    <citation type="journal article" date="2019" name="Nat. Ecol. Evol.">
        <title>Megaphylogeny resolves global patterns of mushroom evolution.</title>
        <authorList>
            <person name="Varga T."/>
            <person name="Krizsan K."/>
            <person name="Foldi C."/>
            <person name="Dima B."/>
            <person name="Sanchez-Garcia M."/>
            <person name="Sanchez-Ramirez S."/>
            <person name="Szollosi G.J."/>
            <person name="Szarkandi J.G."/>
            <person name="Papp V."/>
            <person name="Albert L."/>
            <person name="Andreopoulos W."/>
            <person name="Angelini C."/>
            <person name="Antonin V."/>
            <person name="Barry K.W."/>
            <person name="Bougher N.L."/>
            <person name="Buchanan P."/>
            <person name="Buyck B."/>
            <person name="Bense V."/>
            <person name="Catcheside P."/>
            <person name="Chovatia M."/>
            <person name="Cooper J."/>
            <person name="Damon W."/>
            <person name="Desjardin D."/>
            <person name="Finy P."/>
            <person name="Geml J."/>
            <person name="Haridas S."/>
            <person name="Hughes K."/>
            <person name="Justo A."/>
            <person name="Karasinski D."/>
            <person name="Kautmanova I."/>
            <person name="Kiss B."/>
            <person name="Kocsube S."/>
            <person name="Kotiranta H."/>
            <person name="LaButti K.M."/>
            <person name="Lechner B.E."/>
            <person name="Liimatainen K."/>
            <person name="Lipzen A."/>
            <person name="Lukacs Z."/>
            <person name="Mihaltcheva S."/>
            <person name="Morgado L.N."/>
            <person name="Niskanen T."/>
            <person name="Noordeloos M.E."/>
            <person name="Ohm R.A."/>
            <person name="Ortiz-Santana B."/>
            <person name="Ovrebo C."/>
            <person name="Racz N."/>
            <person name="Riley R."/>
            <person name="Savchenko A."/>
            <person name="Shiryaev A."/>
            <person name="Soop K."/>
            <person name="Spirin V."/>
            <person name="Szebenyi C."/>
            <person name="Tomsovsky M."/>
            <person name="Tulloss R.E."/>
            <person name="Uehling J."/>
            <person name="Grigoriev I.V."/>
            <person name="Vagvolgyi C."/>
            <person name="Papp T."/>
            <person name="Martin F.M."/>
            <person name="Miettinen O."/>
            <person name="Hibbett D.S."/>
            <person name="Nagy L.G."/>
        </authorList>
    </citation>
    <scope>NUCLEOTIDE SEQUENCE [LARGE SCALE GENOMIC DNA]</scope>
    <source>
        <strain evidence="2 3">CBS 166.37</strain>
    </source>
</reference>
<keyword evidence="3" id="KW-1185">Reference proteome</keyword>
<organism evidence="2 3">
    <name type="scientific">Crucibulum laeve</name>
    <dbReference type="NCBI Taxonomy" id="68775"/>
    <lineage>
        <taxon>Eukaryota</taxon>
        <taxon>Fungi</taxon>
        <taxon>Dikarya</taxon>
        <taxon>Basidiomycota</taxon>
        <taxon>Agaricomycotina</taxon>
        <taxon>Agaricomycetes</taxon>
        <taxon>Agaricomycetidae</taxon>
        <taxon>Agaricales</taxon>
        <taxon>Agaricineae</taxon>
        <taxon>Nidulariaceae</taxon>
        <taxon>Crucibulum</taxon>
    </lineage>
</organism>
<evidence type="ECO:0000313" key="3">
    <source>
        <dbReference type="Proteomes" id="UP000308652"/>
    </source>
</evidence>